<dbReference type="PANTHER" id="PTHR43331">
    <property type="entry name" value="HOMOSERINE DEHYDROGENASE"/>
    <property type="match status" value="1"/>
</dbReference>
<dbReference type="UniPathway" id="UPA00051">
    <property type="reaction ID" value="UER00465"/>
</dbReference>
<dbReference type="PIRSF" id="PIRSF000098">
    <property type="entry name" value="Homoser_dehydrog"/>
    <property type="match status" value="1"/>
</dbReference>
<keyword evidence="9 12" id="KW-0486">Methionine biosynthesis</keyword>
<feature type="active site" description="Proton donor" evidence="10">
    <location>
        <position position="203"/>
    </location>
</feature>
<evidence type="ECO:0000256" key="7">
    <source>
        <dbReference type="ARBA" id="ARBA00022697"/>
    </source>
</evidence>
<dbReference type="KEGG" id="bpip:BPP43_02795"/>
<comment type="similarity">
    <text evidence="3 13">Belongs to the homoserine dehydrogenase family.</text>
</comment>
<evidence type="ECO:0000256" key="8">
    <source>
        <dbReference type="ARBA" id="ARBA00023002"/>
    </source>
</evidence>
<dbReference type="InterPro" id="IPR016204">
    <property type="entry name" value="HDH"/>
</dbReference>
<gene>
    <name evidence="16" type="ORF">BPP43_02795</name>
</gene>
<dbReference type="Pfam" id="PF00742">
    <property type="entry name" value="Homoserine_dh"/>
    <property type="match status" value="1"/>
</dbReference>
<dbReference type="PROSITE" id="PS01042">
    <property type="entry name" value="HOMOSER_DHGENASE"/>
    <property type="match status" value="1"/>
</dbReference>
<comment type="catalytic activity">
    <reaction evidence="12">
        <text>L-homoserine + NADP(+) = L-aspartate 4-semialdehyde + NADPH + H(+)</text>
        <dbReference type="Rhea" id="RHEA:15761"/>
        <dbReference type="ChEBI" id="CHEBI:15378"/>
        <dbReference type="ChEBI" id="CHEBI:57476"/>
        <dbReference type="ChEBI" id="CHEBI:57783"/>
        <dbReference type="ChEBI" id="CHEBI:58349"/>
        <dbReference type="ChEBI" id="CHEBI:537519"/>
        <dbReference type="EC" id="1.1.1.3"/>
    </reaction>
</comment>
<evidence type="ECO:0000256" key="6">
    <source>
        <dbReference type="ARBA" id="ARBA00022605"/>
    </source>
</evidence>
<feature type="binding site" evidence="11">
    <location>
        <begin position="12"/>
        <end position="19"/>
    </location>
    <ligand>
        <name>NADP(+)</name>
        <dbReference type="ChEBI" id="CHEBI:58349"/>
    </ligand>
</feature>
<feature type="domain" description="Aspartate/homoserine dehydrogenase NAD-binding" evidence="15">
    <location>
        <begin position="13"/>
        <end position="119"/>
    </location>
</feature>
<dbReference type="NCBIfam" id="NF004976">
    <property type="entry name" value="PRK06349.1"/>
    <property type="match status" value="1"/>
</dbReference>
<dbReference type="GO" id="GO:0009086">
    <property type="term" value="P:methionine biosynthetic process"/>
    <property type="evidence" value="ECO:0007669"/>
    <property type="project" value="UniProtKB-KW"/>
</dbReference>
<evidence type="ECO:0000256" key="9">
    <source>
        <dbReference type="ARBA" id="ARBA00023167"/>
    </source>
</evidence>
<dbReference type="PANTHER" id="PTHR43331:SF1">
    <property type="entry name" value="HOMOSERINE DEHYDROGENASE"/>
    <property type="match status" value="1"/>
</dbReference>
<dbReference type="GO" id="GO:0004412">
    <property type="term" value="F:homoserine dehydrogenase activity"/>
    <property type="evidence" value="ECO:0007669"/>
    <property type="project" value="UniProtKB-EC"/>
</dbReference>
<dbReference type="Gene3D" id="3.40.50.720">
    <property type="entry name" value="NAD(P)-binding Rossmann-like Domain"/>
    <property type="match status" value="1"/>
</dbReference>
<feature type="binding site" evidence="11">
    <location>
        <position position="106"/>
    </location>
    <ligand>
        <name>NADPH</name>
        <dbReference type="ChEBI" id="CHEBI:57783"/>
    </ligand>
</feature>
<organism evidence="16 17">
    <name type="scientific">Brachyspira pilosicoli P43/6/78</name>
    <dbReference type="NCBI Taxonomy" id="1042417"/>
    <lineage>
        <taxon>Bacteria</taxon>
        <taxon>Pseudomonadati</taxon>
        <taxon>Spirochaetota</taxon>
        <taxon>Spirochaetia</taxon>
        <taxon>Brachyspirales</taxon>
        <taxon>Brachyspiraceae</taxon>
        <taxon>Brachyspira</taxon>
    </lineage>
</organism>
<sequence length="419" mass="46701">MNESKEIKIAIAGYGNVGKGTLKTIITNNKSIERRSGFKLIVKTVFSRNIKEKHDEYLDTVENKTEDLNDILNDNEIDIIVEVLGGMTTAKELILKSTKPIVTANKALLANSLEELIKDRKSDIEFEASVAGAIPIIRAMKESLTADNIESISGILNGTCNYILTNMTKQKIDFNVVLKEAQDKGYAEADPTFDIDGIDTAHKICILASMAFCNIINMKDIYIRGIRNILLDDIIFAMGLGYTVKLVADASIDKDNNLYVYVIPSFIKDRNFLARTSYSFNAIKITSDIAGDNVFYGVGAGGINTSSAIVSDIISIAKNKAISNELFSPILGFSNYNNDLVIKDFRDKEEDFYVRFKSLKNKIDSFVNAFNNSSINVDKTLNKDNNMMFILRKTTINNILNSIKTVEDIENIFIAKIKH</sequence>
<dbReference type="AlphaFoldDB" id="A0A3B6VIV4"/>
<dbReference type="GO" id="GO:0009088">
    <property type="term" value="P:threonine biosynthetic process"/>
    <property type="evidence" value="ECO:0007669"/>
    <property type="project" value="UniProtKB-UniPathway"/>
</dbReference>
<keyword evidence="8 12" id="KW-0560">Oxidoreductase</keyword>
<dbReference type="EC" id="1.1.1.3" evidence="4 12"/>
<keyword evidence="17" id="KW-1185">Reference proteome</keyword>
<dbReference type="InterPro" id="IPR001342">
    <property type="entry name" value="HDH_cat"/>
</dbReference>
<evidence type="ECO:0000256" key="2">
    <source>
        <dbReference type="ARBA" id="ARBA00005062"/>
    </source>
</evidence>
<evidence type="ECO:0000313" key="17">
    <source>
        <dbReference type="Proteomes" id="UP000010793"/>
    </source>
</evidence>
<evidence type="ECO:0000256" key="4">
    <source>
        <dbReference type="ARBA" id="ARBA00013213"/>
    </source>
</evidence>
<evidence type="ECO:0000256" key="11">
    <source>
        <dbReference type="PIRSR" id="PIRSR000098-2"/>
    </source>
</evidence>
<reference evidence="16 17" key="1">
    <citation type="journal article" date="2013" name="Genome Announc.">
        <title>Complete Genome Sequence of the Porcine Strain Brachyspira pilosicoli P43/6/78(T.).</title>
        <authorList>
            <person name="Lin C."/>
            <person name="den Bakker H.C."/>
            <person name="Suzuki H."/>
            <person name="Lefebure T."/>
            <person name="Ponnala L."/>
            <person name="Sun Q."/>
            <person name="Stanhope M.J."/>
            <person name="Wiedmann M."/>
            <person name="Duhamel G.E."/>
        </authorList>
    </citation>
    <scope>NUCLEOTIDE SEQUENCE [LARGE SCALE GENOMIC DNA]</scope>
    <source>
        <strain evidence="16 17">P43/6/78</strain>
    </source>
</reference>
<evidence type="ECO:0000256" key="10">
    <source>
        <dbReference type="PIRSR" id="PIRSR000098-1"/>
    </source>
</evidence>
<dbReference type="Pfam" id="PF03447">
    <property type="entry name" value="NAD_binding_3"/>
    <property type="match status" value="1"/>
</dbReference>
<evidence type="ECO:0000256" key="1">
    <source>
        <dbReference type="ARBA" id="ARBA00005056"/>
    </source>
</evidence>
<dbReference type="GeneID" id="56438652"/>
<dbReference type="EMBL" id="CP002873">
    <property type="protein sequence ID" value="AGA65873.1"/>
    <property type="molecule type" value="Genomic_DNA"/>
</dbReference>
<evidence type="ECO:0000256" key="12">
    <source>
        <dbReference type="RuleBase" id="RU000579"/>
    </source>
</evidence>
<accession>A0A3B6VIV4</accession>
<dbReference type="GO" id="GO:0050661">
    <property type="term" value="F:NADP binding"/>
    <property type="evidence" value="ECO:0007669"/>
    <property type="project" value="InterPro"/>
</dbReference>
<evidence type="ECO:0000259" key="15">
    <source>
        <dbReference type="Pfam" id="PF03447"/>
    </source>
</evidence>
<dbReference type="RefSeq" id="WP_013243025.1">
    <property type="nucleotide sequence ID" value="NC_019908.1"/>
</dbReference>
<evidence type="ECO:0000256" key="13">
    <source>
        <dbReference type="RuleBase" id="RU004171"/>
    </source>
</evidence>
<dbReference type="UniPathway" id="UPA00050">
    <property type="reaction ID" value="UER00063"/>
</dbReference>
<evidence type="ECO:0000256" key="5">
    <source>
        <dbReference type="ARBA" id="ARBA00013376"/>
    </source>
</evidence>
<dbReference type="InterPro" id="IPR005106">
    <property type="entry name" value="Asp/hSer_DH_NAD-bd"/>
</dbReference>
<name>A0A3B6VIV4_BRAPL</name>
<dbReference type="SUPFAM" id="SSF51735">
    <property type="entry name" value="NAD(P)-binding Rossmann-fold domains"/>
    <property type="match status" value="1"/>
</dbReference>
<dbReference type="Gene3D" id="3.30.70.260">
    <property type="match status" value="1"/>
</dbReference>
<feature type="domain" description="Homoserine dehydrogenase catalytic" evidence="14">
    <location>
        <begin position="135"/>
        <end position="314"/>
    </location>
</feature>
<dbReference type="InterPro" id="IPR036291">
    <property type="entry name" value="NAD(P)-bd_dom_sf"/>
</dbReference>
<dbReference type="InterPro" id="IPR019811">
    <property type="entry name" value="HDH_CS"/>
</dbReference>
<keyword evidence="6 12" id="KW-0028">Amino-acid biosynthesis</keyword>
<evidence type="ECO:0000313" key="16">
    <source>
        <dbReference type="EMBL" id="AGA65873.1"/>
    </source>
</evidence>
<proteinExistence type="inferred from homology"/>
<dbReference type="Proteomes" id="UP000010793">
    <property type="component" value="Chromosome"/>
</dbReference>
<protein>
    <recommendedName>
        <fullName evidence="5 12">Homoserine dehydrogenase</fullName>
        <ecNumber evidence="4 12">1.1.1.3</ecNumber>
    </recommendedName>
</protein>
<keyword evidence="11 12" id="KW-0521">NADP</keyword>
<evidence type="ECO:0000256" key="3">
    <source>
        <dbReference type="ARBA" id="ARBA00006753"/>
    </source>
</evidence>
<dbReference type="SUPFAM" id="SSF55347">
    <property type="entry name" value="Glyceraldehyde-3-phosphate dehydrogenase-like, C-terminal domain"/>
    <property type="match status" value="1"/>
</dbReference>
<keyword evidence="7 12" id="KW-0791">Threonine biosynthesis</keyword>
<comment type="pathway">
    <text evidence="2 12">Amino-acid biosynthesis; L-methionine biosynthesis via de novo pathway; L-homoserine from L-aspartate: step 3/3.</text>
</comment>
<dbReference type="FunFam" id="3.30.360.10:FF:000005">
    <property type="entry name" value="Homoserine dehydrogenase"/>
    <property type="match status" value="1"/>
</dbReference>
<evidence type="ECO:0000259" key="14">
    <source>
        <dbReference type="Pfam" id="PF00742"/>
    </source>
</evidence>
<comment type="pathway">
    <text evidence="1 12">Amino-acid biosynthesis; L-threonine biosynthesis; L-threonine from L-aspartate: step 3/5.</text>
</comment>
<feature type="binding site" evidence="11">
    <location>
        <position position="188"/>
    </location>
    <ligand>
        <name>L-homoserine</name>
        <dbReference type="ChEBI" id="CHEBI:57476"/>
    </ligand>
</feature>
<dbReference type="Gene3D" id="3.30.360.10">
    <property type="entry name" value="Dihydrodipicolinate Reductase, domain 2"/>
    <property type="match status" value="1"/>
</dbReference>